<dbReference type="EMBL" id="VLKT01000036">
    <property type="protein sequence ID" value="TWI29544.1"/>
    <property type="molecule type" value="Genomic_DNA"/>
</dbReference>
<dbReference type="InterPro" id="IPR003439">
    <property type="entry name" value="ABC_transporter-like_ATP-bd"/>
</dbReference>
<name>A0A562NBP6_9HYPH</name>
<protein>
    <submittedName>
        <fullName evidence="9">Oligopeptide transport system ATP-binding protein</fullName>
    </submittedName>
</protein>
<dbReference type="AlphaFoldDB" id="A0A562NBP6"/>
<dbReference type="RefSeq" id="WP_162458073.1">
    <property type="nucleotide sequence ID" value="NZ_BSPF01000004.1"/>
</dbReference>
<dbReference type="CDD" id="cd03257">
    <property type="entry name" value="ABC_NikE_OppD_transporters"/>
    <property type="match status" value="1"/>
</dbReference>
<evidence type="ECO:0000256" key="1">
    <source>
        <dbReference type="ARBA" id="ARBA00004417"/>
    </source>
</evidence>
<reference evidence="9 10" key="1">
    <citation type="journal article" date="2015" name="Stand. Genomic Sci.">
        <title>Genomic Encyclopedia of Bacterial and Archaeal Type Strains, Phase III: the genomes of soil and plant-associated and newly described type strains.</title>
        <authorList>
            <person name="Whitman W.B."/>
            <person name="Woyke T."/>
            <person name="Klenk H.P."/>
            <person name="Zhou Y."/>
            <person name="Lilburn T.G."/>
            <person name="Beck B.J."/>
            <person name="De Vos P."/>
            <person name="Vandamme P."/>
            <person name="Eisen J.A."/>
            <person name="Garrity G."/>
            <person name="Hugenholtz P."/>
            <person name="Kyrpides N.C."/>
        </authorList>
    </citation>
    <scope>NUCLEOTIDE SEQUENCE [LARGE SCALE GENOMIC DNA]</scope>
    <source>
        <strain evidence="9 10">CGMCC 1.2546</strain>
    </source>
</reference>
<dbReference type="Pfam" id="PF00005">
    <property type="entry name" value="ABC_tran"/>
    <property type="match status" value="1"/>
</dbReference>
<keyword evidence="7" id="KW-0472">Membrane</keyword>
<dbReference type="Pfam" id="PF08352">
    <property type="entry name" value="oligo_HPY"/>
    <property type="match status" value="1"/>
</dbReference>
<evidence type="ECO:0000256" key="4">
    <source>
        <dbReference type="ARBA" id="ARBA00022475"/>
    </source>
</evidence>
<dbReference type="PANTHER" id="PTHR43297:SF2">
    <property type="entry name" value="DIPEPTIDE TRANSPORT ATP-BINDING PROTEIN DPPD"/>
    <property type="match status" value="1"/>
</dbReference>
<gene>
    <name evidence="9" type="ORF">IQ26_05126</name>
</gene>
<accession>A0A562NBP6</accession>
<dbReference type="SUPFAM" id="SSF52540">
    <property type="entry name" value="P-loop containing nucleoside triphosphate hydrolases"/>
    <property type="match status" value="1"/>
</dbReference>
<evidence type="ECO:0000256" key="3">
    <source>
        <dbReference type="ARBA" id="ARBA00022448"/>
    </source>
</evidence>
<dbReference type="GO" id="GO:0005524">
    <property type="term" value="F:ATP binding"/>
    <property type="evidence" value="ECO:0007669"/>
    <property type="project" value="UniProtKB-KW"/>
</dbReference>
<comment type="caution">
    <text evidence="9">The sequence shown here is derived from an EMBL/GenBank/DDBJ whole genome shotgun (WGS) entry which is preliminary data.</text>
</comment>
<proteinExistence type="inferred from homology"/>
<evidence type="ECO:0000256" key="6">
    <source>
        <dbReference type="ARBA" id="ARBA00022840"/>
    </source>
</evidence>
<comment type="similarity">
    <text evidence="2">Belongs to the ABC transporter superfamily.</text>
</comment>
<dbReference type="InterPro" id="IPR050388">
    <property type="entry name" value="ABC_Ni/Peptide_Import"/>
</dbReference>
<dbReference type="InterPro" id="IPR003593">
    <property type="entry name" value="AAA+_ATPase"/>
</dbReference>
<keyword evidence="4" id="KW-1003">Cell membrane</keyword>
<keyword evidence="3" id="KW-0813">Transport</keyword>
<dbReference type="InterPro" id="IPR027417">
    <property type="entry name" value="P-loop_NTPase"/>
</dbReference>
<organism evidence="9 10">
    <name type="scientific">Mesorhizobium tianshanense</name>
    <dbReference type="NCBI Taxonomy" id="39844"/>
    <lineage>
        <taxon>Bacteria</taxon>
        <taxon>Pseudomonadati</taxon>
        <taxon>Pseudomonadota</taxon>
        <taxon>Alphaproteobacteria</taxon>
        <taxon>Hyphomicrobiales</taxon>
        <taxon>Phyllobacteriaceae</taxon>
        <taxon>Mesorhizobium</taxon>
    </lineage>
</organism>
<evidence type="ECO:0000256" key="2">
    <source>
        <dbReference type="ARBA" id="ARBA00005417"/>
    </source>
</evidence>
<evidence type="ECO:0000256" key="7">
    <source>
        <dbReference type="ARBA" id="ARBA00023136"/>
    </source>
</evidence>
<evidence type="ECO:0000313" key="9">
    <source>
        <dbReference type="EMBL" id="TWI29544.1"/>
    </source>
</evidence>
<evidence type="ECO:0000313" key="10">
    <source>
        <dbReference type="Proteomes" id="UP000317122"/>
    </source>
</evidence>
<dbReference type="GO" id="GO:0005886">
    <property type="term" value="C:plasma membrane"/>
    <property type="evidence" value="ECO:0007669"/>
    <property type="project" value="UniProtKB-SubCell"/>
</dbReference>
<keyword evidence="10" id="KW-1185">Reference proteome</keyword>
<evidence type="ECO:0000256" key="5">
    <source>
        <dbReference type="ARBA" id="ARBA00022741"/>
    </source>
</evidence>
<dbReference type="Gene3D" id="3.40.50.300">
    <property type="entry name" value="P-loop containing nucleotide triphosphate hydrolases"/>
    <property type="match status" value="1"/>
</dbReference>
<dbReference type="NCBIfam" id="TIGR01727">
    <property type="entry name" value="oligo_HPY"/>
    <property type="match status" value="1"/>
</dbReference>
<dbReference type="SMART" id="SM00382">
    <property type="entry name" value="AAA"/>
    <property type="match status" value="1"/>
</dbReference>
<dbReference type="PANTHER" id="PTHR43297">
    <property type="entry name" value="OLIGOPEPTIDE TRANSPORT ATP-BINDING PROTEIN APPD"/>
    <property type="match status" value="1"/>
</dbReference>
<feature type="domain" description="ABC transporter" evidence="8">
    <location>
        <begin position="34"/>
        <end position="283"/>
    </location>
</feature>
<dbReference type="GO" id="GO:0015833">
    <property type="term" value="P:peptide transport"/>
    <property type="evidence" value="ECO:0007669"/>
    <property type="project" value="InterPro"/>
</dbReference>
<dbReference type="InterPro" id="IPR013563">
    <property type="entry name" value="Oligopep_ABC_C"/>
</dbReference>
<dbReference type="GO" id="GO:0055085">
    <property type="term" value="P:transmembrane transport"/>
    <property type="evidence" value="ECO:0007669"/>
    <property type="project" value="UniProtKB-ARBA"/>
</dbReference>
<keyword evidence="6 9" id="KW-0067">ATP-binding</keyword>
<dbReference type="Proteomes" id="UP000317122">
    <property type="component" value="Unassembled WGS sequence"/>
</dbReference>
<dbReference type="FunFam" id="3.40.50.300:FF:000016">
    <property type="entry name" value="Oligopeptide ABC transporter ATP-binding component"/>
    <property type="match status" value="1"/>
</dbReference>
<sequence>MSTIKTTTFVVGQVLREIAVPLRVVGSVPEKALLRLDALSVRLPSRHGEVHAVRHVSLSVNAGECLGVVGESGCGKSTVCSAILSLLPDNARIDGRILFGGKDLRTISSKGISGIRGREIAMVFQDPMNSLNPVRRVGAQIADKIMVHKGLSRGAALAEAARFLDLVKVPAARERLNDYPHQLSGGLCQRIMIGMALSCEPKLLIADEPTTALDVTIQAQILSLLGELRRELGMAIILVSHDLGVIAQTSDRIAVMYAGEVVEEARTEVLLKDPKHPYTQGLIEASPGIEPTVGPLVTIPGSVVSLLGAPSGCAFAPRCRRANDKCGRMPPHLEPTSMGAMVACHFPNGWTQ</sequence>
<dbReference type="GO" id="GO:0016887">
    <property type="term" value="F:ATP hydrolysis activity"/>
    <property type="evidence" value="ECO:0007669"/>
    <property type="project" value="InterPro"/>
</dbReference>
<dbReference type="PROSITE" id="PS50893">
    <property type="entry name" value="ABC_TRANSPORTER_2"/>
    <property type="match status" value="1"/>
</dbReference>
<dbReference type="OrthoDB" id="9815712at2"/>
<evidence type="ECO:0000259" key="8">
    <source>
        <dbReference type="PROSITE" id="PS50893"/>
    </source>
</evidence>
<comment type="subcellular location">
    <subcellularLocation>
        <location evidence="1">Cell inner membrane</location>
        <topology evidence="1">Peripheral membrane protein</topology>
    </subcellularLocation>
</comment>
<keyword evidence="5" id="KW-0547">Nucleotide-binding</keyword>